<dbReference type="SUPFAM" id="SSF50324">
    <property type="entry name" value="Inorganic pyrophosphatase"/>
    <property type="match status" value="1"/>
</dbReference>
<keyword evidence="10" id="KW-0460">Magnesium</keyword>
<reference evidence="15" key="1">
    <citation type="submission" date="2020-06" db="EMBL/GenBank/DDBJ databases">
        <authorList>
            <consortium name="Plant Systems Biology data submission"/>
        </authorList>
    </citation>
    <scope>NUCLEOTIDE SEQUENCE</scope>
    <source>
        <strain evidence="15">D6</strain>
    </source>
</reference>
<dbReference type="InterPro" id="IPR024951">
    <property type="entry name" value="Sulfurylase_cat_dom"/>
</dbReference>
<dbReference type="Pfam" id="PF14306">
    <property type="entry name" value="PUA_2"/>
    <property type="match status" value="1"/>
</dbReference>
<accession>A0A9N8DAP1</accession>
<dbReference type="Gene3D" id="3.40.50.620">
    <property type="entry name" value="HUPs"/>
    <property type="match status" value="1"/>
</dbReference>
<dbReference type="SUPFAM" id="SSF88697">
    <property type="entry name" value="PUA domain-like"/>
    <property type="match status" value="1"/>
</dbReference>
<comment type="cofactor">
    <cofactor evidence="1">
        <name>Mg(2+)</name>
        <dbReference type="ChEBI" id="CHEBI:18420"/>
    </cofactor>
</comment>
<feature type="compositionally biased region" description="Low complexity" evidence="11">
    <location>
        <begin position="121"/>
        <end position="152"/>
    </location>
</feature>
<dbReference type="InterPro" id="IPR014729">
    <property type="entry name" value="Rossmann-like_a/b/a_fold"/>
</dbReference>
<keyword evidence="5" id="KW-0479">Metal-binding</keyword>
<dbReference type="PANTHER" id="PTHR11055">
    <property type="entry name" value="BIFUNCTIONAL 3'-PHOSPHOADENOSINE 5'-PHOSPHOSULFATE SYNTHASE"/>
    <property type="match status" value="1"/>
</dbReference>
<protein>
    <submittedName>
        <fullName evidence="15">Bifunctional 3'-phosphoadenosine 5'-phosphosulfate synthase</fullName>
    </submittedName>
</protein>
<gene>
    <name evidence="15" type="ORF">SEMRO_67_G037590.1</name>
</gene>
<dbReference type="GO" id="GO:0006796">
    <property type="term" value="P:phosphate-containing compound metabolic process"/>
    <property type="evidence" value="ECO:0007669"/>
    <property type="project" value="InterPro"/>
</dbReference>
<dbReference type="InterPro" id="IPR002891">
    <property type="entry name" value="APS"/>
</dbReference>
<dbReference type="PANTHER" id="PTHR11055:SF1">
    <property type="entry name" value="PAPS SYNTHETASE, ISOFORM D"/>
    <property type="match status" value="1"/>
</dbReference>
<dbReference type="EMBL" id="CAICTM010000066">
    <property type="protein sequence ID" value="CAB9499712.1"/>
    <property type="molecule type" value="Genomic_DNA"/>
</dbReference>
<keyword evidence="6" id="KW-0547">Nucleotide-binding</keyword>
<evidence type="ECO:0000259" key="13">
    <source>
        <dbReference type="Pfam" id="PF01747"/>
    </source>
</evidence>
<evidence type="ECO:0000313" key="15">
    <source>
        <dbReference type="EMBL" id="CAB9499712.1"/>
    </source>
</evidence>
<dbReference type="HAMAP" id="MF_00065">
    <property type="entry name" value="Adenylyl_sulf_kinase"/>
    <property type="match status" value="1"/>
</dbReference>
<dbReference type="InterPro" id="IPR015947">
    <property type="entry name" value="PUA-like_sf"/>
</dbReference>
<comment type="similarity">
    <text evidence="3">Belongs to the PPase family.</text>
</comment>
<dbReference type="GO" id="GO:0005524">
    <property type="term" value="F:ATP binding"/>
    <property type="evidence" value="ECO:0007669"/>
    <property type="project" value="UniProtKB-KW"/>
</dbReference>
<dbReference type="AlphaFoldDB" id="A0A9N8DAP1"/>
<feature type="compositionally biased region" description="Basic and acidic residues" evidence="11">
    <location>
        <begin position="878"/>
        <end position="889"/>
    </location>
</feature>
<evidence type="ECO:0000256" key="6">
    <source>
        <dbReference type="ARBA" id="ARBA00022741"/>
    </source>
</evidence>
<evidence type="ECO:0000256" key="3">
    <source>
        <dbReference type="ARBA" id="ARBA00006220"/>
    </source>
</evidence>
<dbReference type="Gene3D" id="3.10.400.10">
    <property type="entry name" value="Sulfate adenylyltransferase"/>
    <property type="match status" value="1"/>
</dbReference>
<name>A0A9N8DAP1_9STRA</name>
<dbReference type="GO" id="GO:0000103">
    <property type="term" value="P:sulfate assimilation"/>
    <property type="evidence" value="ECO:0007669"/>
    <property type="project" value="InterPro"/>
</dbReference>
<dbReference type="Pfam" id="PF01747">
    <property type="entry name" value="ATP-sulfurylase"/>
    <property type="match status" value="1"/>
</dbReference>
<dbReference type="Gene3D" id="3.90.80.10">
    <property type="entry name" value="Inorganic pyrophosphatase"/>
    <property type="match status" value="1"/>
</dbReference>
<dbReference type="InterPro" id="IPR036649">
    <property type="entry name" value="Pyrophosphatase_sf"/>
</dbReference>
<dbReference type="GO" id="GO:0004427">
    <property type="term" value="F:inorganic diphosphate phosphatase activity"/>
    <property type="evidence" value="ECO:0007669"/>
    <property type="project" value="InterPro"/>
</dbReference>
<feature type="domain" description="Sulphate adenylyltransferase catalytic" evidence="13">
    <location>
        <begin position="609"/>
        <end position="826"/>
    </location>
</feature>
<dbReference type="NCBIfam" id="TIGR00455">
    <property type="entry name" value="apsK"/>
    <property type="match status" value="1"/>
</dbReference>
<evidence type="ECO:0000256" key="1">
    <source>
        <dbReference type="ARBA" id="ARBA00001946"/>
    </source>
</evidence>
<dbReference type="SUPFAM" id="SSF52374">
    <property type="entry name" value="Nucleotidylyl transferase"/>
    <property type="match status" value="1"/>
</dbReference>
<dbReference type="InterPro" id="IPR025980">
    <property type="entry name" value="ATP-Sase_PUA-like_dom"/>
</dbReference>
<dbReference type="PROSITE" id="PS00387">
    <property type="entry name" value="PPASE"/>
    <property type="match status" value="1"/>
</dbReference>
<evidence type="ECO:0000256" key="7">
    <source>
        <dbReference type="ARBA" id="ARBA00022777"/>
    </source>
</evidence>
<feature type="compositionally biased region" description="Polar residues" evidence="11">
    <location>
        <begin position="69"/>
        <end position="87"/>
    </location>
</feature>
<organism evidence="15 16">
    <name type="scientific">Seminavis robusta</name>
    <dbReference type="NCBI Taxonomy" id="568900"/>
    <lineage>
        <taxon>Eukaryota</taxon>
        <taxon>Sar</taxon>
        <taxon>Stramenopiles</taxon>
        <taxon>Ochrophyta</taxon>
        <taxon>Bacillariophyta</taxon>
        <taxon>Bacillariophyceae</taxon>
        <taxon>Bacillariophycidae</taxon>
        <taxon>Naviculales</taxon>
        <taxon>Naviculaceae</taxon>
        <taxon>Seminavis</taxon>
    </lineage>
</organism>
<dbReference type="OrthoDB" id="506431at2759"/>
<dbReference type="SUPFAM" id="SSF52540">
    <property type="entry name" value="P-loop containing nucleoside triphosphate hydrolases"/>
    <property type="match status" value="1"/>
</dbReference>
<sequence>MAKYAYAPLSIDDNRKGGGGGYLNTPQASSGDNQDGLVHERMPMCVGFCVLLAIVFVLSRTGDSEAIYNSHSSQMRTSSNTQQTMSPTEMGKKWIPEEKEMMEKKPEKTGNVWPRPNTEPASSTTSDETSTGATTTTTATSSTSSTSSTPELHCPEPPPCPATKGDLDLNNPQQANDIMAQLRSKALESSPPHIIECAAAEAGESQAACHLPAAKRFAALGQKGATLWMTGCSGAGKTTIATALEEKLITLYGKHVYRLDGDNLRTGLNRDLGFSEADRAESVRRTGELATLFSDAGIITLVGLISPYRADRDAVRKRHEDQGIPFYEIFLDVPVEELKNRDPKGQYAKVASGELKHFTCIDDPYEEPLHPEITLKTHELEIEQSSNILFRQLEQDGILQGAPKVLPESVLPNPDGEEIVDLHVPESLKAERTAEAKTLPPVLLHDIDLNWLQTIGEGWAAPLKGFMREGALLETLHFNSILTDPFNLTGNVDRLNSQTDFAHFSEHPAPDRVSMSLPITLSCTSFTKDLIEKSDKKAVALVTQMGKTVAILRNPEVYNNRKEEIVTRMYGVIDMDHPYIKHIYGGGDYLIGGEVELLERIQYNDGLDKWRKTTTELYQEFHQKGADTVYAFQTRNPTHAGHAYLMRSAGEDLKKQGYQKPVLWLSPLGGWTKEDDVPLDVRVTQHEHVLDAGTSHPGGLDPETTVMAIWPAPMVYAGPTEVQFHAKSRRNAGASYFVVGRDPAGMKGSPNAVAHPDDDLYDGDHGRYVLQNAPGIAGEMNMLSFVKVMYDITDNVMKVPDPDRPDDFISISGTKMRLLARNGATLCSPTNIPTDLVEANCIPSGFMVPKGWDQVVDYYKHADEKRWIPWSQPNIEPPEARNTKSEGKLGRGSYELRSSKYESWWHDIPWKPTNPEEPNIIHFITEIPMHMAAKMEVQKAGKNNCIAQDTNSDGSPRYYSYGTPFFNYGFVPQTWEDPNLKSAQGYGGDNDPVDIMEFGSIPLRMGSLRRCRVLGSLELIDEGETDHKIICIALHESDDVEAQEAANVHSLEDLEKWKPGVMDRLRDWLKRYKTSDGKAENNLASDIPRTIDEAMAVVEETHNHWKSLCGHDGSDLSQWSGKIDGFWLDSPGCRGQ</sequence>
<comment type="pathway">
    <text evidence="2">Sulfur metabolism.</text>
</comment>
<keyword evidence="9" id="KW-0067">ATP-binding</keyword>
<proteinExistence type="inferred from homology"/>
<dbReference type="InterPro" id="IPR027417">
    <property type="entry name" value="P-loop_NTPase"/>
</dbReference>
<feature type="domain" description="ATP-sulfurylase PUA-like" evidence="14">
    <location>
        <begin position="413"/>
        <end position="600"/>
    </location>
</feature>
<keyword evidence="4" id="KW-0808">Transferase</keyword>
<evidence type="ECO:0000256" key="10">
    <source>
        <dbReference type="ARBA" id="ARBA00022842"/>
    </source>
</evidence>
<feature type="region of interest" description="Disordered" evidence="11">
    <location>
        <begin position="69"/>
        <end position="172"/>
    </location>
</feature>
<comment type="caution">
    <text evidence="15">The sequence shown here is derived from an EMBL/GenBank/DDBJ whole genome shotgun (WGS) entry which is preliminary data.</text>
</comment>
<evidence type="ECO:0000256" key="2">
    <source>
        <dbReference type="ARBA" id="ARBA00004678"/>
    </source>
</evidence>
<feature type="compositionally biased region" description="Basic and acidic residues" evidence="11">
    <location>
        <begin position="90"/>
        <end position="108"/>
    </location>
</feature>
<dbReference type="Gene3D" id="3.40.50.300">
    <property type="entry name" value="P-loop containing nucleotide triphosphate hydrolases"/>
    <property type="match status" value="1"/>
</dbReference>
<dbReference type="GO" id="GO:0004020">
    <property type="term" value="F:adenylylsulfate kinase activity"/>
    <property type="evidence" value="ECO:0007669"/>
    <property type="project" value="InterPro"/>
</dbReference>
<evidence type="ECO:0000256" key="9">
    <source>
        <dbReference type="ARBA" id="ARBA00022840"/>
    </source>
</evidence>
<keyword evidence="16" id="KW-1185">Reference proteome</keyword>
<feature type="domain" description="APS kinase" evidence="12">
    <location>
        <begin position="223"/>
        <end position="375"/>
    </location>
</feature>
<dbReference type="Proteomes" id="UP001153069">
    <property type="component" value="Unassembled WGS sequence"/>
</dbReference>
<dbReference type="Pfam" id="PF00719">
    <property type="entry name" value="Pyrophosphatase"/>
    <property type="match status" value="1"/>
</dbReference>
<feature type="region of interest" description="Disordered" evidence="11">
    <location>
        <begin position="870"/>
        <end position="891"/>
    </location>
</feature>
<dbReference type="GO" id="GO:0000287">
    <property type="term" value="F:magnesium ion binding"/>
    <property type="evidence" value="ECO:0007669"/>
    <property type="project" value="InterPro"/>
</dbReference>
<keyword evidence="7" id="KW-0418">Kinase</keyword>
<dbReference type="InterPro" id="IPR059117">
    <property type="entry name" value="APS_kinase_dom"/>
</dbReference>
<evidence type="ECO:0000256" key="5">
    <source>
        <dbReference type="ARBA" id="ARBA00022723"/>
    </source>
</evidence>
<keyword evidence="8" id="KW-0378">Hydrolase</keyword>
<dbReference type="Pfam" id="PF01583">
    <property type="entry name" value="APS_kinase"/>
    <property type="match status" value="1"/>
</dbReference>
<dbReference type="GO" id="GO:0004781">
    <property type="term" value="F:sulfate adenylyltransferase (ATP) activity"/>
    <property type="evidence" value="ECO:0007669"/>
    <property type="project" value="InterPro"/>
</dbReference>
<evidence type="ECO:0000256" key="11">
    <source>
        <dbReference type="SAM" id="MobiDB-lite"/>
    </source>
</evidence>
<evidence type="ECO:0000259" key="12">
    <source>
        <dbReference type="Pfam" id="PF01583"/>
    </source>
</evidence>
<evidence type="ECO:0000313" key="16">
    <source>
        <dbReference type="Proteomes" id="UP001153069"/>
    </source>
</evidence>
<evidence type="ECO:0000256" key="4">
    <source>
        <dbReference type="ARBA" id="ARBA00022679"/>
    </source>
</evidence>
<dbReference type="NCBIfam" id="NF003013">
    <property type="entry name" value="PRK03846.1"/>
    <property type="match status" value="1"/>
</dbReference>
<dbReference type="GO" id="GO:0005737">
    <property type="term" value="C:cytoplasm"/>
    <property type="evidence" value="ECO:0007669"/>
    <property type="project" value="InterPro"/>
</dbReference>
<dbReference type="CDD" id="cd02027">
    <property type="entry name" value="APSK"/>
    <property type="match status" value="1"/>
</dbReference>
<dbReference type="InterPro" id="IPR008162">
    <property type="entry name" value="Pyrophosphatase"/>
</dbReference>
<evidence type="ECO:0000256" key="8">
    <source>
        <dbReference type="ARBA" id="ARBA00022801"/>
    </source>
</evidence>
<evidence type="ECO:0000259" key="14">
    <source>
        <dbReference type="Pfam" id="PF14306"/>
    </source>
</evidence>